<keyword evidence="1" id="KW-0175">Coiled coil</keyword>
<proteinExistence type="predicted"/>
<accession>A0AB73AAA6</accession>
<dbReference type="Proteomes" id="UP000014622">
    <property type="component" value="Unassembled WGS sequence"/>
</dbReference>
<feature type="coiled-coil region" evidence="1">
    <location>
        <begin position="196"/>
        <end position="223"/>
    </location>
</feature>
<organism evidence="2 3">
    <name type="scientific">Enterococcus faecium SD2A-2</name>
    <dbReference type="NCBI Taxonomy" id="1244154"/>
    <lineage>
        <taxon>Bacteria</taxon>
        <taxon>Bacillati</taxon>
        <taxon>Bacillota</taxon>
        <taxon>Bacilli</taxon>
        <taxon>Lactobacillales</taxon>
        <taxon>Enterococcaceae</taxon>
        <taxon>Enterococcus</taxon>
    </lineage>
</organism>
<name>A0AB73AAA6_ENTFC</name>
<sequence>MFGGKNMKTPLTIEIESSLYQYCIEQGGLVVEEVTMPDDQGIVDTLSCLTKFDGSREWRCYELKVTKADFRSTAKLSFVGHYNYFVLPSKLYEEVKTEIPTGIGVLVYRPYTIEEEMPASGTFMIAKKAAKKELAVPEEALTNRFMASLFREVRKAKQMERGVKYFPTDQLYKELKRRSENQDPFSNERYYERFLEEIASQAINELQEEVAALQHDYEYLRQQQQIRRLPTEPLE</sequence>
<dbReference type="AlphaFoldDB" id="A0AB73AAA6"/>
<evidence type="ECO:0000313" key="2">
    <source>
        <dbReference type="EMBL" id="EPI12251.1"/>
    </source>
</evidence>
<evidence type="ECO:0000313" key="3">
    <source>
        <dbReference type="Proteomes" id="UP000014622"/>
    </source>
</evidence>
<protein>
    <submittedName>
        <fullName evidence="2">Uncharacterized protein</fullName>
    </submittedName>
</protein>
<comment type="caution">
    <text evidence="2">The sequence shown here is derived from an EMBL/GenBank/DDBJ whole genome shotgun (WGS) entry which is preliminary data.</text>
</comment>
<dbReference type="EMBL" id="ATIT01000093">
    <property type="protein sequence ID" value="EPI12251.1"/>
    <property type="molecule type" value="Genomic_DNA"/>
</dbReference>
<reference evidence="2 3" key="1">
    <citation type="submission" date="2013-06" db="EMBL/GenBank/DDBJ databases">
        <authorList>
            <person name="Weinstock G."/>
            <person name="Sodergren E."/>
            <person name="Lobos E.A."/>
            <person name="Fulton L."/>
            <person name="Fulton R."/>
            <person name="Courtney L."/>
            <person name="Fronick C."/>
            <person name="O'Laughlin M."/>
            <person name="Godfrey J."/>
            <person name="Wilson R.M."/>
            <person name="Miner T."/>
            <person name="Farmer C."/>
            <person name="Delehaunty K."/>
            <person name="Cordes M."/>
            <person name="Minx P."/>
            <person name="Tomlinson C."/>
            <person name="Chen J."/>
            <person name="Wollam A."/>
            <person name="Pepin K.H."/>
            <person name="Bhonagiri V."/>
            <person name="Zhang X."/>
            <person name="Warren W."/>
            <person name="Mitreva M."/>
            <person name="Mardis E.R."/>
            <person name="Wilson R.K."/>
        </authorList>
    </citation>
    <scope>NUCLEOTIDE SEQUENCE [LARGE SCALE GENOMIC DNA]</scope>
    <source>
        <strain evidence="2 3">SD2A-2</strain>
    </source>
</reference>
<gene>
    <name evidence="2" type="ORF">D356_01701</name>
</gene>
<evidence type="ECO:0000256" key="1">
    <source>
        <dbReference type="SAM" id="Coils"/>
    </source>
</evidence>